<keyword evidence="2" id="KW-0929">Antimicrobial</keyword>
<dbReference type="InterPro" id="IPR036365">
    <property type="entry name" value="PGBD-like_sf"/>
</dbReference>
<dbReference type="GO" id="GO:0008270">
    <property type="term" value="F:zinc ion binding"/>
    <property type="evidence" value="ECO:0007669"/>
    <property type="project" value="InterPro"/>
</dbReference>
<dbReference type="GO" id="GO:0008745">
    <property type="term" value="F:N-acetylmuramoyl-L-alanine amidase activity"/>
    <property type="evidence" value="ECO:0007669"/>
    <property type="project" value="InterPro"/>
</dbReference>
<dbReference type="EMBL" id="MW291017">
    <property type="protein sequence ID" value="QPL14064.1"/>
    <property type="molecule type" value="Genomic_DNA"/>
</dbReference>
<evidence type="ECO:0000256" key="2">
    <source>
        <dbReference type="ARBA" id="ARBA00022529"/>
    </source>
</evidence>
<dbReference type="GO" id="GO:0001897">
    <property type="term" value="P:symbiont-mediated cytolysis of host cell"/>
    <property type="evidence" value="ECO:0007669"/>
    <property type="project" value="UniProtKB-ARBA"/>
</dbReference>
<dbReference type="InterPro" id="IPR018392">
    <property type="entry name" value="LysM"/>
</dbReference>
<dbReference type="GO" id="GO:0009253">
    <property type="term" value="P:peptidoglycan catabolic process"/>
    <property type="evidence" value="ECO:0007669"/>
    <property type="project" value="InterPro"/>
</dbReference>
<dbReference type="KEGG" id="vg:80020321"/>
<evidence type="ECO:0000256" key="3">
    <source>
        <dbReference type="ARBA" id="ARBA00022638"/>
    </source>
</evidence>
<dbReference type="PANTHER" id="PTHR11022">
    <property type="entry name" value="PEPTIDOGLYCAN RECOGNITION PROTEIN"/>
    <property type="match status" value="1"/>
</dbReference>
<dbReference type="InterPro" id="IPR015510">
    <property type="entry name" value="PGRP"/>
</dbReference>
<organism evidence="5 6">
    <name type="scientific">Streptomyces phage TurkishDelight</name>
    <dbReference type="NCBI Taxonomy" id="2793708"/>
    <lineage>
        <taxon>Viruses</taxon>
        <taxon>Duplodnaviria</taxon>
        <taxon>Heunggongvirae</taxon>
        <taxon>Uroviricota</taxon>
        <taxon>Caudoviricetes</taxon>
        <taxon>Dolmabahcevirus</taxon>
        <taxon>Dolmabahcevirus turkishdelight</taxon>
    </lineage>
</organism>
<keyword evidence="6" id="KW-1185">Reference proteome</keyword>
<dbReference type="Gene3D" id="3.10.350.10">
    <property type="entry name" value="LysM domain"/>
    <property type="match status" value="1"/>
</dbReference>
<evidence type="ECO:0000313" key="6">
    <source>
        <dbReference type="Proteomes" id="UP000595090"/>
    </source>
</evidence>
<dbReference type="SUPFAM" id="SSF47090">
    <property type="entry name" value="PGBD-like"/>
    <property type="match status" value="1"/>
</dbReference>
<dbReference type="InterPro" id="IPR036505">
    <property type="entry name" value="Amidase/PGRP_sf"/>
</dbReference>
<dbReference type="GeneID" id="80020321"/>
<dbReference type="PROSITE" id="PS51782">
    <property type="entry name" value="LYSM"/>
    <property type="match status" value="1"/>
</dbReference>
<dbReference type="InterPro" id="IPR036779">
    <property type="entry name" value="LysM_dom_sf"/>
</dbReference>
<evidence type="ECO:0000259" key="4">
    <source>
        <dbReference type="PROSITE" id="PS51782"/>
    </source>
</evidence>
<dbReference type="InterPro" id="IPR006619">
    <property type="entry name" value="PGRP_domain_met/bac"/>
</dbReference>
<dbReference type="Pfam" id="PF01476">
    <property type="entry name" value="LysM"/>
    <property type="match status" value="1"/>
</dbReference>
<dbReference type="CDD" id="cd00118">
    <property type="entry name" value="LysM"/>
    <property type="match status" value="1"/>
</dbReference>
<dbReference type="Proteomes" id="UP000595090">
    <property type="component" value="Segment"/>
</dbReference>
<keyword evidence="3" id="KW-0081">Bacteriolytic enzyme</keyword>
<dbReference type="GO" id="GO:0042742">
    <property type="term" value="P:defense response to bacterium"/>
    <property type="evidence" value="ECO:0007669"/>
    <property type="project" value="UniProtKB-KW"/>
</dbReference>
<evidence type="ECO:0000313" key="5">
    <source>
        <dbReference type="EMBL" id="QPL14064.1"/>
    </source>
</evidence>
<dbReference type="NCBIfam" id="NF038080">
    <property type="entry name" value="PG_bind_siph"/>
    <property type="match status" value="1"/>
</dbReference>
<dbReference type="SUPFAM" id="SSF54106">
    <property type="entry name" value="LysM domain"/>
    <property type="match status" value="1"/>
</dbReference>
<sequence>MRFVEREDWGAPASSPASYLPSARGVKIHYLGTEYTSRAHSLCDDYVRSIRAAHLANVQENYVDVAYTALVCEHGTVFEGRGTHKRPGANGTPELNSRDYAVCALLGSKTLIVPPDAMLHGLVDAIEWLRRDGDAGTWLGGHRDGYATECPGDWLYGWVRRGAPRPDDGGQEEPPEDVYVVRPGDYLTVIARRLDVDWQDLAKVNGLRAPYTIRPGQELIIPGAASGGGDTAPPFPGAGAFILGRTHPAVTELDRRLEVNGFTRHHDGNGYQPGPLFTEYTRRNVADFQRSRPELRADPDGYPGPLTWKLLHS</sequence>
<dbReference type="RefSeq" id="YP_010755651.1">
    <property type="nucleotide sequence ID" value="NC_073473.1"/>
</dbReference>
<dbReference type="InterPro" id="IPR036366">
    <property type="entry name" value="PGBDSf"/>
</dbReference>
<gene>
    <name evidence="5" type="primary">35</name>
    <name evidence="5" type="ORF">SEA_TURKISHDELIGHT_35</name>
</gene>
<dbReference type="InterPro" id="IPR047763">
    <property type="entry name" value="PG_bind_dom_phiBT1-type"/>
</dbReference>
<proteinExistence type="inferred from homology"/>
<dbReference type="SMART" id="SM00701">
    <property type="entry name" value="PGRP"/>
    <property type="match status" value="1"/>
</dbReference>
<accession>A0A7T0Q582</accession>
<protein>
    <submittedName>
        <fullName evidence="5">Endolysin</fullName>
    </submittedName>
</protein>
<dbReference type="SUPFAM" id="SSF55846">
    <property type="entry name" value="N-acetylmuramoyl-L-alanine amidase-like"/>
    <property type="match status" value="1"/>
</dbReference>
<evidence type="ECO:0000256" key="1">
    <source>
        <dbReference type="ARBA" id="ARBA00007553"/>
    </source>
</evidence>
<comment type="similarity">
    <text evidence="1">Belongs to the N-acetylmuramoyl-L-alanine amidase 2 family.</text>
</comment>
<dbReference type="CDD" id="cd06583">
    <property type="entry name" value="PGRP"/>
    <property type="match status" value="1"/>
</dbReference>
<dbReference type="Gene3D" id="1.10.101.10">
    <property type="entry name" value="PGBD-like superfamily/PGBD"/>
    <property type="match status" value="1"/>
</dbReference>
<feature type="domain" description="LysM" evidence="4">
    <location>
        <begin position="177"/>
        <end position="221"/>
    </location>
</feature>
<reference evidence="5 6" key="1">
    <citation type="submission" date="2020-11" db="EMBL/GenBank/DDBJ databases">
        <authorList>
            <person name="Asamoah-Frimpong E.A."/>
            <person name="Attaran A."/>
            <person name="Berhane B."/>
            <person name="Boone B.K."/>
            <person name="Cesta G."/>
            <person name="Chorbajian C."/>
            <person name="Cowan J.T."/>
            <person name="Datu D.V."/>
            <person name="Der L."/>
            <person name="Egbunine A.O."/>
            <person name="Giampietro H."/>
            <person name="Gunnison R.P."/>
            <person name="Joseph M.A."/>
            <person name="Kiewe T."/>
            <person name="Oboh E.C."/>
            <person name="O'Neill K."/>
            <person name="Oxlaj J.A."/>
            <person name="Patel A.K."/>
            <person name="Saqaf K."/>
            <person name="Vuong K."/>
            <person name="Walker C."/>
            <person name="Wikina T."/>
            <person name="Yan T."/>
            <person name="Avazpour P."/>
            <person name="Kim F.M."/>
            <person name="Mason K.J."/>
            <person name="Nguyen D.A."/>
            <person name="Pettit S.M."/>
            <person name="Zhou O.J."/>
            <person name="Brissett D.L."/>
            <person name="Gualtieri C."/>
            <person name="Hufford T.M."/>
            <person name="Ko J.M."/>
            <person name="Novak J.K."/>
            <person name="Smith Z.M."/>
            <person name="Erill I."/>
            <person name="Caruso S.M."/>
            <person name="Garlena R.A."/>
            <person name="Russell D.A."/>
            <person name="Pope W.H."/>
            <person name="Jacobs-Sera D."/>
            <person name="Hatfull G.F."/>
        </authorList>
    </citation>
    <scope>NUCLEOTIDE SEQUENCE [LARGE SCALE GENOMIC DNA]</scope>
</reference>
<dbReference type="SMART" id="SM00257">
    <property type="entry name" value="LysM"/>
    <property type="match status" value="1"/>
</dbReference>
<dbReference type="InterPro" id="IPR002502">
    <property type="entry name" value="Amidase_domain"/>
</dbReference>
<name>A0A7T0Q582_9CAUD</name>
<dbReference type="PANTHER" id="PTHR11022:SF41">
    <property type="entry name" value="PEPTIDOGLYCAN-RECOGNITION PROTEIN LC-RELATED"/>
    <property type="match status" value="1"/>
</dbReference>
<dbReference type="Gene3D" id="3.40.80.10">
    <property type="entry name" value="Peptidoglycan recognition protein-like"/>
    <property type="match status" value="1"/>
</dbReference>